<evidence type="ECO:0000259" key="1">
    <source>
        <dbReference type="Pfam" id="PF00561"/>
    </source>
</evidence>
<dbReference type="PATRIC" id="fig|1173027.3.peg.1708"/>
<evidence type="ECO:0000313" key="2">
    <source>
        <dbReference type="EMBL" id="AFZ17414.1"/>
    </source>
</evidence>
<accession>K9WCC4</accession>
<evidence type="ECO:0000313" key="3">
    <source>
        <dbReference type="Proteomes" id="UP000010471"/>
    </source>
</evidence>
<proteinExistence type="predicted"/>
<dbReference type="SUPFAM" id="SSF53474">
    <property type="entry name" value="alpha/beta-Hydrolases"/>
    <property type="match status" value="1"/>
</dbReference>
<reference evidence="2 3" key="1">
    <citation type="submission" date="2012-06" db="EMBL/GenBank/DDBJ databases">
        <title>Finished chromosome of genome of Microcoleus sp. PCC 7113.</title>
        <authorList>
            <consortium name="US DOE Joint Genome Institute"/>
            <person name="Gugger M."/>
            <person name="Coursin T."/>
            <person name="Rippka R."/>
            <person name="Tandeau De Marsac N."/>
            <person name="Huntemann M."/>
            <person name="Wei C.-L."/>
            <person name="Han J."/>
            <person name="Detter J.C."/>
            <person name="Han C."/>
            <person name="Tapia R."/>
            <person name="Chen A."/>
            <person name="Kyrpides N."/>
            <person name="Mavromatis K."/>
            <person name="Markowitz V."/>
            <person name="Szeto E."/>
            <person name="Ivanova N."/>
            <person name="Pagani I."/>
            <person name="Pati A."/>
            <person name="Goodwin L."/>
            <person name="Nordberg H.P."/>
            <person name="Cantor M.N."/>
            <person name="Hua S.X."/>
            <person name="Woyke T."/>
            <person name="Kerfeld C.A."/>
        </authorList>
    </citation>
    <scope>NUCLEOTIDE SEQUENCE [LARGE SCALE GENOMIC DNA]</scope>
    <source>
        <strain evidence="2 3">PCC 7113</strain>
    </source>
</reference>
<dbReference type="EMBL" id="CP003630">
    <property type="protein sequence ID" value="AFZ17414.1"/>
    <property type="molecule type" value="Genomic_DNA"/>
</dbReference>
<dbReference type="InterPro" id="IPR029058">
    <property type="entry name" value="AB_hydrolase_fold"/>
</dbReference>
<dbReference type="Gene3D" id="3.40.50.1820">
    <property type="entry name" value="alpha/beta hydrolase"/>
    <property type="match status" value="1"/>
</dbReference>
<dbReference type="AlphaFoldDB" id="K9WCC4"/>
<gene>
    <name evidence="2" type="ORF">Mic7113_1538</name>
</gene>
<dbReference type="eggNOG" id="COG1075">
    <property type="taxonomic scope" value="Bacteria"/>
</dbReference>
<dbReference type="Proteomes" id="UP000010471">
    <property type="component" value="Chromosome"/>
</dbReference>
<organism evidence="2 3">
    <name type="scientific">Allocoleopsis franciscana PCC 7113</name>
    <dbReference type="NCBI Taxonomy" id="1173027"/>
    <lineage>
        <taxon>Bacteria</taxon>
        <taxon>Bacillati</taxon>
        <taxon>Cyanobacteriota</taxon>
        <taxon>Cyanophyceae</taxon>
        <taxon>Coleofasciculales</taxon>
        <taxon>Coleofasciculaceae</taxon>
        <taxon>Allocoleopsis</taxon>
        <taxon>Allocoleopsis franciscana</taxon>
    </lineage>
</organism>
<name>K9WCC4_9CYAN</name>
<dbReference type="PANTHER" id="PTHR37946">
    <property type="entry name" value="SLL1969 PROTEIN"/>
    <property type="match status" value="1"/>
</dbReference>
<dbReference type="PANTHER" id="PTHR37946:SF1">
    <property type="entry name" value="SLL1969 PROTEIN"/>
    <property type="match status" value="1"/>
</dbReference>
<sequence length="213" mass="23669">MNGASDYTRRTQPERNPVLLIHGITDTIAVFSKMAPALSRRGWSVHHFNMIPNNGDCCLDLLAKQVADYVAQTFDPKQPIDIVGFSMGGLVSRYYIQRLGGAERVKRFVSISAPNNGTLAGYLSWRPGCVQMRPDSAFLQDLNRDAISILGRLNFTVIWTPYDLIIVPSNSSQMPVGKEVTVPVRLHSWMLTDDRCLKAVVTALSEPILSYVS</sequence>
<protein>
    <submittedName>
        <fullName evidence="2">Lipase (Class 2)</fullName>
    </submittedName>
</protein>
<dbReference type="RefSeq" id="WP_015181570.1">
    <property type="nucleotide sequence ID" value="NC_019738.1"/>
</dbReference>
<feature type="domain" description="AB hydrolase-1" evidence="1">
    <location>
        <begin position="16"/>
        <end position="117"/>
    </location>
</feature>
<keyword evidence="3" id="KW-1185">Reference proteome</keyword>
<dbReference type="Pfam" id="PF00561">
    <property type="entry name" value="Abhydrolase_1"/>
    <property type="match status" value="1"/>
</dbReference>
<dbReference type="HOGENOM" id="CLU_029537_5_0_3"/>
<dbReference type="OrthoDB" id="9765872at2"/>
<dbReference type="KEGG" id="mic:Mic7113_1538"/>
<dbReference type="STRING" id="1173027.Mic7113_1538"/>
<dbReference type="InterPro" id="IPR000073">
    <property type="entry name" value="AB_hydrolase_1"/>
</dbReference>